<dbReference type="Gene3D" id="3.40.50.150">
    <property type="entry name" value="Vaccinia Virus protein VP39"/>
    <property type="match status" value="1"/>
</dbReference>
<comment type="catalytic activity">
    <reaction evidence="6 8">
        <text>a 2'-deoxyadenosine in DNA + S-adenosyl-L-methionine = an N(6)-methyl-2'-deoxyadenosine in DNA + S-adenosyl-L-homocysteine + H(+)</text>
        <dbReference type="Rhea" id="RHEA:15197"/>
        <dbReference type="Rhea" id="RHEA-COMP:12418"/>
        <dbReference type="Rhea" id="RHEA-COMP:12419"/>
        <dbReference type="ChEBI" id="CHEBI:15378"/>
        <dbReference type="ChEBI" id="CHEBI:57856"/>
        <dbReference type="ChEBI" id="CHEBI:59789"/>
        <dbReference type="ChEBI" id="CHEBI:90615"/>
        <dbReference type="ChEBI" id="CHEBI:90616"/>
        <dbReference type="EC" id="2.1.1.72"/>
    </reaction>
</comment>
<gene>
    <name evidence="10" type="ORF">XD73_1450</name>
</gene>
<feature type="binding site" evidence="7">
    <location>
        <position position="225"/>
    </location>
    <ligand>
        <name>S-adenosyl-L-methionine</name>
        <dbReference type="ChEBI" id="CHEBI:59789"/>
    </ligand>
</feature>
<dbReference type="InterPro" id="IPR029063">
    <property type="entry name" value="SAM-dependent_MTases_sf"/>
</dbReference>
<dbReference type="InterPro" id="IPR023095">
    <property type="entry name" value="Ade_MeTrfase_dom_2"/>
</dbReference>
<dbReference type="EMBL" id="LGFU01000193">
    <property type="protein sequence ID" value="KUK45677.1"/>
    <property type="molecule type" value="Genomic_DNA"/>
</dbReference>
<dbReference type="PANTHER" id="PTHR30481">
    <property type="entry name" value="DNA ADENINE METHYLASE"/>
    <property type="match status" value="1"/>
</dbReference>
<feature type="binding site" evidence="7">
    <location>
        <position position="32"/>
    </location>
    <ligand>
        <name>S-adenosyl-L-methionine</name>
        <dbReference type="ChEBI" id="CHEBI:59789"/>
    </ligand>
</feature>
<dbReference type="GO" id="GO:0032259">
    <property type="term" value="P:methylation"/>
    <property type="evidence" value="ECO:0007669"/>
    <property type="project" value="UniProtKB-KW"/>
</dbReference>
<name>A0A101FWP0_9CHLR</name>
<reference evidence="10 11" key="1">
    <citation type="journal article" date="2015" name="MBio">
        <title>Genome-Resolved Metagenomic Analysis Reveals Roles for Candidate Phyla and Other Microbial Community Members in Biogeochemical Transformations in Oil Reservoirs.</title>
        <authorList>
            <person name="Hu P."/>
            <person name="Tom L."/>
            <person name="Singh A."/>
            <person name="Thomas B.C."/>
            <person name="Baker B.J."/>
            <person name="Piceno Y.M."/>
            <person name="Andersen G.L."/>
            <person name="Banfield J.F."/>
        </authorList>
    </citation>
    <scope>NUCLEOTIDE SEQUENCE [LARGE SCALE GENOMIC DNA]</scope>
    <source>
        <strain evidence="10">46_16</strain>
    </source>
</reference>
<feature type="binding site" evidence="7">
    <location>
        <position position="28"/>
    </location>
    <ligand>
        <name>S-adenosyl-L-methionine</name>
        <dbReference type="ChEBI" id="CHEBI:59789"/>
    </ligand>
</feature>
<dbReference type="GO" id="GO:0009007">
    <property type="term" value="F:site-specific DNA-methyltransferase (adenine-specific) activity"/>
    <property type="evidence" value="ECO:0007669"/>
    <property type="project" value="UniProtKB-UniRule"/>
</dbReference>
<dbReference type="InterPro" id="IPR002052">
    <property type="entry name" value="DNA_methylase_N6_adenine_CS"/>
</dbReference>
<dbReference type="SUPFAM" id="SSF53335">
    <property type="entry name" value="S-adenosyl-L-methionine-dependent methyltransferases"/>
    <property type="match status" value="1"/>
</dbReference>
<evidence type="ECO:0000313" key="11">
    <source>
        <dbReference type="Proteomes" id="UP000064249"/>
    </source>
</evidence>
<evidence type="ECO:0000256" key="3">
    <source>
        <dbReference type="ARBA" id="ARBA00022603"/>
    </source>
</evidence>
<dbReference type="NCBIfam" id="TIGR00571">
    <property type="entry name" value="dam"/>
    <property type="match status" value="1"/>
</dbReference>
<keyword evidence="5 8" id="KW-0949">S-adenosyl-L-methionine</keyword>
<dbReference type="Proteomes" id="UP000064249">
    <property type="component" value="Unassembled WGS sequence"/>
</dbReference>
<dbReference type="GO" id="GO:0043565">
    <property type="term" value="F:sequence-specific DNA binding"/>
    <property type="evidence" value="ECO:0007669"/>
    <property type="project" value="TreeGrafter"/>
</dbReference>
<keyword evidence="3 8" id="KW-0489">Methyltransferase</keyword>
<dbReference type="EC" id="2.1.1.72" evidence="2 8"/>
<evidence type="ECO:0000256" key="1">
    <source>
        <dbReference type="ARBA" id="ARBA00006594"/>
    </source>
</evidence>
<evidence type="ECO:0000256" key="4">
    <source>
        <dbReference type="ARBA" id="ARBA00022679"/>
    </source>
</evidence>
<evidence type="ECO:0000256" key="8">
    <source>
        <dbReference type="RuleBase" id="RU361257"/>
    </source>
</evidence>
<dbReference type="GO" id="GO:0009307">
    <property type="term" value="P:DNA restriction-modification system"/>
    <property type="evidence" value="ECO:0007669"/>
    <property type="project" value="InterPro"/>
</dbReference>
<evidence type="ECO:0000256" key="6">
    <source>
        <dbReference type="ARBA" id="ARBA00047942"/>
    </source>
</evidence>
<dbReference type="Pfam" id="PF02086">
    <property type="entry name" value="MethyltransfD12"/>
    <property type="match status" value="1"/>
</dbReference>
<evidence type="ECO:0000256" key="2">
    <source>
        <dbReference type="ARBA" id="ARBA00011900"/>
    </source>
</evidence>
<dbReference type="AlphaFoldDB" id="A0A101FWP0"/>
<accession>A0A101FWP0</accession>
<dbReference type="PRINTS" id="PR00505">
    <property type="entry name" value="D12N6MTFRASE"/>
</dbReference>
<dbReference type="GO" id="GO:0006298">
    <property type="term" value="P:mismatch repair"/>
    <property type="evidence" value="ECO:0007669"/>
    <property type="project" value="TreeGrafter"/>
</dbReference>
<evidence type="ECO:0000313" key="10">
    <source>
        <dbReference type="EMBL" id="KUK45677.1"/>
    </source>
</evidence>
<dbReference type="InterPro" id="IPR012327">
    <property type="entry name" value="MeTrfase_D12"/>
</dbReference>
<proteinExistence type="inferred from homology"/>
<protein>
    <recommendedName>
        <fullName evidence="2 8">Site-specific DNA-methyltransferase (adenine-specific)</fullName>
        <ecNumber evidence="2 8">2.1.1.72</ecNumber>
    </recommendedName>
</protein>
<dbReference type="PATRIC" id="fig|167964.4.peg.124"/>
<dbReference type="PANTHER" id="PTHR30481:SF3">
    <property type="entry name" value="DNA ADENINE METHYLASE"/>
    <property type="match status" value="1"/>
</dbReference>
<evidence type="ECO:0000256" key="5">
    <source>
        <dbReference type="ARBA" id="ARBA00022691"/>
    </source>
</evidence>
<keyword evidence="4 8" id="KW-0808">Transferase</keyword>
<evidence type="ECO:0000256" key="7">
    <source>
        <dbReference type="PIRSR" id="PIRSR000398-1"/>
    </source>
</evidence>
<feature type="coiled-coil region" evidence="9">
    <location>
        <begin position="90"/>
        <end position="117"/>
    </location>
</feature>
<dbReference type="PIRSF" id="PIRSF000398">
    <property type="entry name" value="M_m6A_EcoRV"/>
    <property type="match status" value="1"/>
</dbReference>
<sequence>MQHNFLLKDSVHYQLYFTVLKAEPFVKWAGGKRQIIDEIHSYLPQFLEDHEVTYIEPFVGGGAVYFSLFNSPNIKKSILIDNNPILIISYKIIKNHLNELISNLSELEKEYKKNQEDKYQSNFYYKIRDKYNELIRISDLEKENPNWIKLASLFLFLNRTCFNGLYRVNSKGEFNVPRGSYKNPNICNSDNLYQVSRALEKAEIYHDDFEKAEQFIDNQSFIYLDPPYRPLKSSSFTSYTKIDFNDDEQIRLSKFCDKIDKLGGKFLLSNSDPKNIDKNDNFFDDLYSKFHIERIYARRNINSNGNDRGLVSELLIMNY</sequence>
<comment type="caution">
    <text evidence="10">The sequence shown here is derived from an EMBL/GenBank/DDBJ whole genome shotgun (WGS) entry which is preliminary data.</text>
</comment>
<organism evidence="10 11">
    <name type="scientific">Anaerolinea thermophila</name>
    <dbReference type="NCBI Taxonomy" id="167964"/>
    <lineage>
        <taxon>Bacteria</taxon>
        <taxon>Bacillati</taxon>
        <taxon>Chloroflexota</taxon>
        <taxon>Anaerolineae</taxon>
        <taxon>Anaerolineales</taxon>
        <taxon>Anaerolineaceae</taxon>
        <taxon>Anaerolinea</taxon>
    </lineage>
</organism>
<comment type="similarity">
    <text evidence="1 8">Belongs to the N(4)/N(6)-methyltransferase family.</text>
</comment>
<keyword evidence="9" id="KW-0175">Coiled coil</keyword>
<dbReference type="GO" id="GO:1904047">
    <property type="term" value="F:S-adenosyl-L-methionine binding"/>
    <property type="evidence" value="ECO:0007669"/>
    <property type="project" value="TreeGrafter"/>
</dbReference>
<evidence type="ECO:0000256" key="9">
    <source>
        <dbReference type="SAM" id="Coils"/>
    </source>
</evidence>
<dbReference type="InterPro" id="IPR012263">
    <property type="entry name" value="M_m6A_EcoRV"/>
</dbReference>
<dbReference type="PROSITE" id="PS00092">
    <property type="entry name" value="N6_MTASE"/>
    <property type="match status" value="1"/>
</dbReference>
<feature type="binding site" evidence="7">
    <location>
        <position position="81"/>
    </location>
    <ligand>
        <name>S-adenosyl-L-methionine</name>
        <dbReference type="ChEBI" id="CHEBI:59789"/>
    </ligand>
</feature>
<dbReference type="Gene3D" id="1.10.1020.10">
    <property type="entry name" value="Adenine-specific Methyltransferase, Domain 2"/>
    <property type="match status" value="1"/>
</dbReference>